<dbReference type="Proteomes" id="UP001056778">
    <property type="component" value="Chromosome 3"/>
</dbReference>
<name>A0ACB9TEW1_HOLOL</name>
<evidence type="ECO:0000313" key="1">
    <source>
        <dbReference type="EMBL" id="KAI4465346.1"/>
    </source>
</evidence>
<organism evidence="1 2">
    <name type="scientific">Holotrichia oblita</name>
    <name type="common">Chafer beetle</name>
    <dbReference type="NCBI Taxonomy" id="644536"/>
    <lineage>
        <taxon>Eukaryota</taxon>
        <taxon>Metazoa</taxon>
        <taxon>Ecdysozoa</taxon>
        <taxon>Arthropoda</taxon>
        <taxon>Hexapoda</taxon>
        <taxon>Insecta</taxon>
        <taxon>Pterygota</taxon>
        <taxon>Neoptera</taxon>
        <taxon>Endopterygota</taxon>
        <taxon>Coleoptera</taxon>
        <taxon>Polyphaga</taxon>
        <taxon>Scarabaeiformia</taxon>
        <taxon>Scarabaeidae</taxon>
        <taxon>Melolonthinae</taxon>
        <taxon>Holotrichia</taxon>
    </lineage>
</organism>
<keyword evidence="2" id="KW-1185">Reference proteome</keyword>
<comment type="caution">
    <text evidence="1">The sequence shown here is derived from an EMBL/GenBank/DDBJ whole genome shotgun (WGS) entry which is preliminary data.</text>
</comment>
<proteinExistence type="predicted"/>
<accession>A0ACB9TEW1</accession>
<evidence type="ECO:0000313" key="2">
    <source>
        <dbReference type="Proteomes" id="UP001056778"/>
    </source>
</evidence>
<protein>
    <submittedName>
        <fullName evidence="1">Uncharacterized protein</fullName>
    </submittedName>
</protein>
<reference evidence="1" key="1">
    <citation type="submission" date="2022-04" db="EMBL/GenBank/DDBJ databases">
        <title>Chromosome-scale genome assembly of Holotrichia oblita Faldermann.</title>
        <authorList>
            <person name="Rongchong L."/>
        </authorList>
    </citation>
    <scope>NUCLEOTIDE SEQUENCE</scope>
    <source>
        <strain evidence="1">81SQS9</strain>
    </source>
</reference>
<sequence length="479" mass="52742">MEFYIFLLLTVLTTVLADSKDTQAPTEQVRQFTYSSQYPLDLQYDFSLLDPQLQYPQFSGAPRVQPQVLIYPSGTSGQPFLLQPGAPPGNFLIPQPQPGFVLRDVPATRPDMFVPGYPKPAYVPPINKDAEEIPTNPGMVNPSPSLGRKPEKLETFDEKPEVDQPIAGEADVLASGDRTLGGTPSLKPGHRFFILNGQPLFSNYPLPQFANSPFQPSGNGFAPVDREFYTFRQNGPPFLPEGFSKPQNSDFSNKGPVADFFVRNSITGQINGAKEHNYQNPQSEIVNNQNFVSLNQRNQPTPDILFKTLEVLPYRKQNYERIPQTRNNIRDGYPSLKLTPIEVPDAEDENLSNDGLEDSRKDKESITISANPETVQEPASEGNLVNLIIYKYVVLNYCLPYFIVIESPTPQKSEEPSISRSQPNALALAGPGGIAAAAPRATALTGDRGVSVSSPQATAIAGPTKDQVREKPIDITKKP</sequence>
<gene>
    <name evidence="1" type="ORF">MML48_3g00015135</name>
</gene>
<dbReference type="EMBL" id="CM043017">
    <property type="protein sequence ID" value="KAI4465346.1"/>
    <property type="molecule type" value="Genomic_DNA"/>
</dbReference>